<keyword evidence="1" id="KW-0808">Transferase</keyword>
<dbReference type="PANTHER" id="PTHR41368:SF1">
    <property type="entry name" value="PROTEIN YGHO"/>
    <property type="match status" value="1"/>
</dbReference>
<name>A0A399T2J1_9BACT</name>
<dbReference type="GO" id="GO:0016740">
    <property type="term" value="F:transferase activity"/>
    <property type="evidence" value="ECO:0007669"/>
    <property type="project" value="UniProtKB-KW"/>
</dbReference>
<dbReference type="InterPro" id="IPR039968">
    <property type="entry name" value="BcerS-like"/>
</dbReference>
<proteinExistence type="predicted"/>
<evidence type="ECO:0000313" key="2">
    <source>
        <dbReference type="Proteomes" id="UP000265926"/>
    </source>
</evidence>
<organism evidence="1 2">
    <name type="scientific">Maribellus luteus</name>
    <dbReference type="NCBI Taxonomy" id="2305463"/>
    <lineage>
        <taxon>Bacteria</taxon>
        <taxon>Pseudomonadati</taxon>
        <taxon>Bacteroidota</taxon>
        <taxon>Bacteroidia</taxon>
        <taxon>Marinilabiliales</taxon>
        <taxon>Prolixibacteraceae</taxon>
        <taxon>Maribellus</taxon>
    </lineage>
</organism>
<dbReference type="OrthoDB" id="9806005at2"/>
<keyword evidence="2" id="KW-1185">Reference proteome</keyword>
<dbReference type="EMBL" id="QWGR01000002">
    <property type="protein sequence ID" value="RIJ50038.1"/>
    <property type="molecule type" value="Genomic_DNA"/>
</dbReference>
<accession>A0A399T2J1</accession>
<sequence length="387" mass="46214">MQIIQVTNRKLVDEFHKVPENIYRKDPNWIPSLQMMIENTFNPNKNKRYLNGDAARWLLQKEEKYIGRIAAFYDEKYAGGYDQPTGCCGFFECIDNQEAAKLLFDTARDWLRENGMEAMDGPVNFDENFFYWGLLTDGFQPQTFGMQYNPKYYLALFKEYGFKTYYRQYSYSLDITNPDLPDRFWRIASWVAQKPGYSFEHFRYKDQDRYIRDFIEIHQKAWGGHANYKPLDFNLVKSLLKNAKIILDEEFVWYAYHNGKPIAFFMQILDLNQVIQKLRTGKLNLWQALKMLYLIKRKTITRCRVIVLGVVPGYQGKGIESGIFHHLKKVMLKKHWYNDMEMSWVGDFNPKMNALFKSFGADHKLTHRTMRYLFDRKKEFVRAPIIE</sequence>
<dbReference type="InterPro" id="IPR016181">
    <property type="entry name" value="Acyl_CoA_acyltransferase"/>
</dbReference>
<dbReference type="Gene3D" id="3.40.630.30">
    <property type="match status" value="1"/>
</dbReference>
<dbReference type="PANTHER" id="PTHR41368">
    <property type="entry name" value="PROTEIN YGHO"/>
    <property type="match status" value="1"/>
</dbReference>
<gene>
    <name evidence="1" type="ORF">D1614_04645</name>
</gene>
<protein>
    <submittedName>
        <fullName evidence="1">GNAT family N-acetyltransferase</fullName>
    </submittedName>
</protein>
<reference evidence="1 2" key="1">
    <citation type="submission" date="2018-08" db="EMBL/GenBank/DDBJ databases">
        <title>Pallidiluteibacterium maritimus gen. nov., sp. nov., isolated from coastal sediment.</title>
        <authorList>
            <person name="Zhou L.Y."/>
        </authorList>
    </citation>
    <scope>NUCLEOTIDE SEQUENCE [LARGE SCALE GENOMIC DNA]</scope>
    <source>
        <strain evidence="1 2">XSD2</strain>
    </source>
</reference>
<dbReference type="SUPFAM" id="SSF55729">
    <property type="entry name" value="Acyl-CoA N-acyltransferases (Nat)"/>
    <property type="match status" value="1"/>
</dbReference>
<dbReference type="AlphaFoldDB" id="A0A399T2J1"/>
<dbReference type="Proteomes" id="UP000265926">
    <property type="component" value="Unassembled WGS sequence"/>
</dbReference>
<dbReference type="RefSeq" id="WP_119436725.1">
    <property type="nucleotide sequence ID" value="NZ_QWGR01000002.1"/>
</dbReference>
<evidence type="ECO:0000313" key="1">
    <source>
        <dbReference type="EMBL" id="RIJ50038.1"/>
    </source>
</evidence>
<comment type="caution">
    <text evidence="1">The sequence shown here is derived from an EMBL/GenBank/DDBJ whole genome shotgun (WGS) entry which is preliminary data.</text>
</comment>